<protein>
    <submittedName>
        <fullName evidence="1">Uncharacterized protein</fullName>
    </submittedName>
</protein>
<dbReference type="Proteomes" id="UP001054945">
    <property type="component" value="Unassembled WGS sequence"/>
</dbReference>
<accession>A0AAV4VHJ1</accession>
<name>A0AAV4VHJ1_CAEEX</name>
<dbReference type="AlphaFoldDB" id="A0AAV4VHJ1"/>
<evidence type="ECO:0000313" key="1">
    <source>
        <dbReference type="EMBL" id="GIY69578.1"/>
    </source>
</evidence>
<dbReference type="EMBL" id="BPLR01014553">
    <property type="protein sequence ID" value="GIY69578.1"/>
    <property type="molecule type" value="Genomic_DNA"/>
</dbReference>
<keyword evidence="2" id="KW-1185">Reference proteome</keyword>
<gene>
    <name evidence="1" type="ORF">CEXT_382111</name>
</gene>
<reference evidence="1 2" key="1">
    <citation type="submission" date="2021-06" db="EMBL/GenBank/DDBJ databases">
        <title>Caerostris extrusa draft genome.</title>
        <authorList>
            <person name="Kono N."/>
            <person name="Arakawa K."/>
        </authorList>
    </citation>
    <scope>NUCLEOTIDE SEQUENCE [LARGE SCALE GENOMIC DNA]</scope>
</reference>
<comment type="caution">
    <text evidence="1">The sequence shown here is derived from an EMBL/GenBank/DDBJ whole genome shotgun (WGS) entry which is preliminary data.</text>
</comment>
<sequence length="98" mass="11439">MKYFYIEKHRLVVSTVRAGTSLPYPWQIFPDTKLQTDYETSNACSSSAFLPTSHHAINIKKAMFTHTIEWANNGRTESLRIRQKGWRRIHHEVTGSNF</sequence>
<organism evidence="1 2">
    <name type="scientific">Caerostris extrusa</name>
    <name type="common">Bark spider</name>
    <name type="synonym">Caerostris bankana</name>
    <dbReference type="NCBI Taxonomy" id="172846"/>
    <lineage>
        <taxon>Eukaryota</taxon>
        <taxon>Metazoa</taxon>
        <taxon>Ecdysozoa</taxon>
        <taxon>Arthropoda</taxon>
        <taxon>Chelicerata</taxon>
        <taxon>Arachnida</taxon>
        <taxon>Araneae</taxon>
        <taxon>Araneomorphae</taxon>
        <taxon>Entelegynae</taxon>
        <taxon>Araneoidea</taxon>
        <taxon>Araneidae</taxon>
        <taxon>Caerostris</taxon>
    </lineage>
</organism>
<proteinExistence type="predicted"/>
<evidence type="ECO:0000313" key="2">
    <source>
        <dbReference type="Proteomes" id="UP001054945"/>
    </source>
</evidence>